<feature type="domain" description="C2" evidence="1">
    <location>
        <begin position="1"/>
        <end position="48"/>
    </location>
</feature>
<gene>
    <name evidence="2" type="ORF">T265_16072</name>
</gene>
<dbReference type="PANTHER" id="PTHR37412:SF2">
    <property type="entry name" value="C2 DOMAIN-CONTAINING PROTEIN 5"/>
    <property type="match status" value="1"/>
</dbReference>
<dbReference type="GO" id="GO:0090314">
    <property type="term" value="P:positive regulation of protein targeting to membrane"/>
    <property type="evidence" value="ECO:0007669"/>
    <property type="project" value="TreeGrafter"/>
</dbReference>
<evidence type="ECO:0000313" key="3">
    <source>
        <dbReference type="Proteomes" id="UP000054324"/>
    </source>
</evidence>
<dbReference type="InterPro" id="IPR056431">
    <property type="entry name" value="C2CD5_YbjQ-rel_dom"/>
</dbReference>
<dbReference type="GO" id="GO:0005886">
    <property type="term" value="C:plasma membrane"/>
    <property type="evidence" value="ECO:0007669"/>
    <property type="project" value="TreeGrafter"/>
</dbReference>
<dbReference type="AlphaFoldDB" id="A0A074YUE6"/>
<keyword evidence="3" id="KW-1185">Reference proteome</keyword>
<evidence type="ECO:0000313" key="2">
    <source>
        <dbReference type="EMBL" id="KER18416.1"/>
    </source>
</evidence>
<dbReference type="GO" id="GO:0010828">
    <property type="term" value="P:positive regulation of D-glucose transmembrane transport"/>
    <property type="evidence" value="ECO:0007669"/>
    <property type="project" value="TreeGrafter"/>
</dbReference>
<dbReference type="RefSeq" id="XP_009177837.1">
    <property type="nucleotide sequence ID" value="XM_009179573.1"/>
</dbReference>
<accession>A0A074YUE6</accession>
<dbReference type="Proteomes" id="UP000054324">
    <property type="component" value="Unassembled WGS sequence"/>
</dbReference>
<organism evidence="2 3">
    <name type="scientific">Opisthorchis viverrini</name>
    <name type="common">Southeast Asian liver fluke</name>
    <dbReference type="NCBI Taxonomy" id="6198"/>
    <lineage>
        <taxon>Eukaryota</taxon>
        <taxon>Metazoa</taxon>
        <taxon>Spiralia</taxon>
        <taxon>Lophotrochozoa</taxon>
        <taxon>Platyhelminthes</taxon>
        <taxon>Trematoda</taxon>
        <taxon>Digenea</taxon>
        <taxon>Opisthorchiida</taxon>
        <taxon>Opisthorchiata</taxon>
        <taxon>Opisthorchiidae</taxon>
        <taxon>Opisthorchis</taxon>
    </lineage>
</organism>
<dbReference type="GeneID" id="20330237"/>
<name>A0A074YUE6_OPIVI</name>
<dbReference type="CTD" id="20330237"/>
<dbReference type="EMBL" id="KL601640">
    <property type="protein sequence ID" value="KER18416.1"/>
    <property type="molecule type" value="Genomic_DNA"/>
</dbReference>
<feature type="non-terminal residue" evidence="2">
    <location>
        <position position="1"/>
    </location>
</feature>
<dbReference type="GO" id="GO:0072659">
    <property type="term" value="P:protein localization to plasma membrane"/>
    <property type="evidence" value="ECO:0007669"/>
    <property type="project" value="TreeGrafter"/>
</dbReference>
<dbReference type="InterPro" id="IPR038983">
    <property type="entry name" value="C2CD5"/>
</dbReference>
<dbReference type="GO" id="GO:0031340">
    <property type="term" value="P:positive regulation of vesicle fusion"/>
    <property type="evidence" value="ECO:0007669"/>
    <property type="project" value="TreeGrafter"/>
</dbReference>
<dbReference type="GO" id="GO:0065002">
    <property type="term" value="P:intracellular protein transmembrane transport"/>
    <property type="evidence" value="ECO:0007669"/>
    <property type="project" value="TreeGrafter"/>
</dbReference>
<reference evidence="2 3" key="1">
    <citation type="submission" date="2013-11" db="EMBL/GenBank/DDBJ databases">
        <title>Opisthorchis viverrini - life in the bile duct.</title>
        <authorList>
            <person name="Young N.D."/>
            <person name="Nagarajan N."/>
            <person name="Lin S.J."/>
            <person name="Korhonen P.K."/>
            <person name="Jex A.R."/>
            <person name="Hall R.S."/>
            <person name="Safavi-Hemami H."/>
            <person name="Kaewkong W."/>
            <person name="Bertrand D."/>
            <person name="Gao S."/>
            <person name="Seet Q."/>
            <person name="Wongkham S."/>
            <person name="Teh B.T."/>
            <person name="Wongkham C."/>
            <person name="Intapan P.M."/>
            <person name="Maleewong W."/>
            <person name="Yang X."/>
            <person name="Hu M."/>
            <person name="Wang Z."/>
            <person name="Hofmann A."/>
            <person name="Sternberg P.W."/>
            <person name="Tan P."/>
            <person name="Wang J."/>
            <person name="Gasser R.B."/>
        </authorList>
    </citation>
    <scope>NUCLEOTIDE SEQUENCE [LARGE SCALE GENOMIC DNA]</scope>
</reference>
<feature type="non-terminal residue" evidence="2">
    <location>
        <position position="70"/>
    </location>
</feature>
<dbReference type="GO" id="GO:0005509">
    <property type="term" value="F:calcium ion binding"/>
    <property type="evidence" value="ECO:0007669"/>
    <property type="project" value="TreeGrafter"/>
</dbReference>
<sequence length="70" mass="7951">AWWLELRTEVAQHMYSVYCNAVIGYREECAIYEDVCILSNYGTAVVLDLRSPSLGQPVRSGFARHAETQI</sequence>
<dbReference type="PANTHER" id="PTHR37412">
    <property type="entry name" value="C2 DOMAIN-CONTAINING PROTEIN 5"/>
    <property type="match status" value="1"/>
</dbReference>
<dbReference type="Pfam" id="PF23025">
    <property type="entry name" value="YbjQ_2"/>
    <property type="match status" value="1"/>
</dbReference>
<dbReference type="OrthoDB" id="419768at2759"/>
<dbReference type="GO" id="GO:0005544">
    <property type="term" value="F:calcium-dependent phospholipid binding"/>
    <property type="evidence" value="ECO:0007669"/>
    <property type="project" value="InterPro"/>
</dbReference>
<evidence type="ECO:0000259" key="1">
    <source>
        <dbReference type="Pfam" id="PF23025"/>
    </source>
</evidence>
<protein>
    <recommendedName>
        <fullName evidence="1">C2 domain-containing protein</fullName>
    </recommendedName>
</protein>
<dbReference type="KEGG" id="ovi:T265_16072"/>
<proteinExistence type="predicted"/>